<evidence type="ECO:0000256" key="2">
    <source>
        <dbReference type="ARBA" id="ARBA00022614"/>
    </source>
</evidence>
<dbReference type="PANTHER" id="PTHR45973:SF9">
    <property type="entry name" value="LEUCINE-RICH REPEAT-CONTAINING PROTEIN 46"/>
    <property type="match status" value="1"/>
</dbReference>
<dbReference type="InterPro" id="IPR003591">
    <property type="entry name" value="Leu-rich_rpt_typical-subtyp"/>
</dbReference>
<dbReference type="EMBL" id="GG745357">
    <property type="protein sequence ID" value="KNE68523.1"/>
    <property type="molecule type" value="Genomic_DNA"/>
</dbReference>
<comment type="subcellular location">
    <subcellularLocation>
        <location evidence="1">Cell projection</location>
        <location evidence="1">Cilium</location>
    </subcellularLocation>
</comment>
<dbReference type="InterPro" id="IPR050576">
    <property type="entry name" value="Cilia_flagella_integrity"/>
</dbReference>
<dbReference type="OrthoDB" id="266138at2759"/>
<keyword evidence="3" id="KW-0677">Repeat</keyword>
<feature type="compositionally biased region" description="Polar residues" evidence="6">
    <location>
        <begin position="236"/>
        <end position="269"/>
    </location>
</feature>
<dbReference type="PANTHER" id="PTHR45973">
    <property type="entry name" value="PROTEIN PHOSPHATASE 1 REGULATORY SUBUNIT SDS22-RELATED"/>
    <property type="match status" value="1"/>
</dbReference>
<dbReference type="PROSITE" id="PS51450">
    <property type="entry name" value="LRR"/>
    <property type="match status" value="1"/>
</dbReference>
<dbReference type="Gene3D" id="3.80.10.10">
    <property type="entry name" value="Ribonuclease Inhibitor"/>
    <property type="match status" value="1"/>
</dbReference>
<dbReference type="AlphaFoldDB" id="A0A0L0T143"/>
<accession>A0A0L0T143</accession>
<evidence type="ECO:0008006" key="9">
    <source>
        <dbReference type="Google" id="ProtNLM"/>
    </source>
</evidence>
<dbReference type="InterPro" id="IPR032675">
    <property type="entry name" value="LRR_dom_sf"/>
</dbReference>
<dbReference type="SMART" id="SM00364">
    <property type="entry name" value="LRR_BAC"/>
    <property type="match status" value="2"/>
</dbReference>
<dbReference type="eggNOG" id="ENOG502QQFE">
    <property type="taxonomic scope" value="Eukaryota"/>
</dbReference>
<evidence type="ECO:0000256" key="1">
    <source>
        <dbReference type="ARBA" id="ARBA00004138"/>
    </source>
</evidence>
<evidence type="ECO:0000256" key="5">
    <source>
        <dbReference type="ARBA" id="ARBA00023273"/>
    </source>
</evidence>
<keyword evidence="2" id="KW-0433">Leucine-rich repeat</keyword>
<reference evidence="8" key="2">
    <citation type="submission" date="2009-11" db="EMBL/GenBank/DDBJ databases">
        <title>The Genome Sequence of Allomyces macrogynus strain ATCC 38327.</title>
        <authorList>
            <consortium name="The Broad Institute Genome Sequencing Platform"/>
            <person name="Russ C."/>
            <person name="Cuomo C."/>
            <person name="Shea T."/>
            <person name="Young S.K."/>
            <person name="Zeng Q."/>
            <person name="Koehrsen M."/>
            <person name="Haas B."/>
            <person name="Borodovsky M."/>
            <person name="Guigo R."/>
            <person name="Alvarado L."/>
            <person name="Berlin A."/>
            <person name="Borenstein D."/>
            <person name="Chen Z."/>
            <person name="Engels R."/>
            <person name="Freedman E."/>
            <person name="Gellesch M."/>
            <person name="Goldberg J."/>
            <person name="Griggs A."/>
            <person name="Gujja S."/>
            <person name="Heiman D."/>
            <person name="Hepburn T."/>
            <person name="Howarth C."/>
            <person name="Jen D."/>
            <person name="Larson L."/>
            <person name="Lewis B."/>
            <person name="Mehta T."/>
            <person name="Park D."/>
            <person name="Pearson M."/>
            <person name="Roberts A."/>
            <person name="Saif S."/>
            <person name="Shenoy N."/>
            <person name="Sisk P."/>
            <person name="Stolte C."/>
            <person name="Sykes S."/>
            <person name="Walk T."/>
            <person name="White J."/>
            <person name="Yandava C."/>
            <person name="Burger G."/>
            <person name="Gray M.W."/>
            <person name="Holland P.W.H."/>
            <person name="King N."/>
            <person name="Lang F.B.F."/>
            <person name="Roger A.J."/>
            <person name="Ruiz-Trillo I."/>
            <person name="Lander E."/>
            <person name="Nusbaum C."/>
        </authorList>
    </citation>
    <scope>NUCLEOTIDE SEQUENCE [LARGE SCALE GENOMIC DNA]</scope>
    <source>
        <strain evidence="8">ATCC 38327</strain>
    </source>
</reference>
<dbReference type="Proteomes" id="UP000054350">
    <property type="component" value="Unassembled WGS sequence"/>
</dbReference>
<dbReference type="SMART" id="SM00369">
    <property type="entry name" value="LRR_TYP"/>
    <property type="match status" value="3"/>
</dbReference>
<dbReference type="SUPFAM" id="SSF52075">
    <property type="entry name" value="Outer arm dynein light chain 1"/>
    <property type="match status" value="1"/>
</dbReference>
<feature type="region of interest" description="Disordered" evidence="6">
    <location>
        <begin position="147"/>
        <end position="168"/>
    </location>
</feature>
<dbReference type="Pfam" id="PF00560">
    <property type="entry name" value="LRR_1"/>
    <property type="match status" value="1"/>
</dbReference>
<feature type="region of interest" description="Disordered" evidence="6">
    <location>
        <begin position="236"/>
        <end position="279"/>
    </location>
</feature>
<feature type="compositionally biased region" description="Basic and acidic residues" evidence="6">
    <location>
        <begin position="150"/>
        <end position="168"/>
    </location>
</feature>
<evidence type="ECO:0000313" key="7">
    <source>
        <dbReference type="EMBL" id="KNE68523.1"/>
    </source>
</evidence>
<evidence type="ECO:0000256" key="3">
    <source>
        <dbReference type="ARBA" id="ARBA00022737"/>
    </source>
</evidence>
<sequence>MTLPLPRGENVFEHLDGISRLVNLTILNVSNNLLTSLPAELANLPHLASLHASNNKLASVDSVAVLAHCSQLSVVDLHHNQLADPRIVTDVLYAMPSLAVLTLHHNPVTQVVAHYRRNFIVNVPTLTYLDDRPVSDNERHATVAWSKGGVDAERAERDRQRQEERDEMKRNFDALAALQREHRERRTPPTMSYQDEFSNIPGSGNQQPNWGSNDEFASAHVTGGPGHAESSTAYFPPTETSGEGHAESSTAYFPPTETSGPGHAESSTAYFPPTATGGF</sequence>
<proteinExistence type="predicted"/>
<gene>
    <name evidence="7" type="ORF">AMAG_19739</name>
</gene>
<dbReference type="VEuPathDB" id="FungiDB:AMAG_19739"/>
<dbReference type="InterPro" id="IPR001611">
    <property type="entry name" value="Leu-rich_rpt"/>
</dbReference>
<keyword evidence="4" id="KW-0969">Cilium</keyword>
<keyword evidence="5" id="KW-0966">Cell projection</keyword>
<evidence type="ECO:0000256" key="4">
    <source>
        <dbReference type="ARBA" id="ARBA00023069"/>
    </source>
</evidence>
<protein>
    <recommendedName>
        <fullName evidence="9">U2A'/phosphoprotein 32 family A C-terminal domain-containing protein</fullName>
    </recommendedName>
</protein>
<keyword evidence="8" id="KW-1185">Reference proteome</keyword>
<reference evidence="7 8" key="1">
    <citation type="submission" date="2009-11" db="EMBL/GenBank/DDBJ databases">
        <title>Annotation of Allomyces macrogynus ATCC 38327.</title>
        <authorList>
            <consortium name="The Broad Institute Genome Sequencing Platform"/>
            <person name="Russ C."/>
            <person name="Cuomo C."/>
            <person name="Burger G."/>
            <person name="Gray M.W."/>
            <person name="Holland P.W.H."/>
            <person name="King N."/>
            <person name="Lang F.B.F."/>
            <person name="Roger A.J."/>
            <person name="Ruiz-Trillo I."/>
            <person name="Young S.K."/>
            <person name="Zeng Q."/>
            <person name="Gargeya S."/>
            <person name="Fitzgerald M."/>
            <person name="Haas B."/>
            <person name="Abouelleil A."/>
            <person name="Alvarado L."/>
            <person name="Arachchi H.M."/>
            <person name="Berlin A."/>
            <person name="Chapman S.B."/>
            <person name="Gearin G."/>
            <person name="Goldberg J."/>
            <person name="Griggs A."/>
            <person name="Gujja S."/>
            <person name="Hansen M."/>
            <person name="Heiman D."/>
            <person name="Howarth C."/>
            <person name="Larimer J."/>
            <person name="Lui A."/>
            <person name="MacDonald P.J.P."/>
            <person name="McCowen C."/>
            <person name="Montmayeur A."/>
            <person name="Murphy C."/>
            <person name="Neiman D."/>
            <person name="Pearson M."/>
            <person name="Priest M."/>
            <person name="Roberts A."/>
            <person name="Saif S."/>
            <person name="Shea T."/>
            <person name="Sisk P."/>
            <person name="Stolte C."/>
            <person name="Sykes S."/>
            <person name="Wortman J."/>
            <person name="Nusbaum C."/>
            <person name="Birren B."/>
        </authorList>
    </citation>
    <scope>NUCLEOTIDE SEQUENCE [LARGE SCALE GENOMIC DNA]</scope>
    <source>
        <strain evidence="7 8">ATCC 38327</strain>
    </source>
</reference>
<dbReference type="STRING" id="578462.A0A0L0T143"/>
<evidence type="ECO:0000313" key="8">
    <source>
        <dbReference type="Proteomes" id="UP000054350"/>
    </source>
</evidence>
<organism evidence="7 8">
    <name type="scientific">Allomyces macrogynus (strain ATCC 38327)</name>
    <name type="common">Allomyces javanicus var. macrogynus</name>
    <dbReference type="NCBI Taxonomy" id="578462"/>
    <lineage>
        <taxon>Eukaryota</taxon>
        <taxon>Fungi</taxon>
        <taxon>Fungi incertae sedis</taxon>
        <taxon>Blastocladiomycota</taxon>
        <taxon>Blastocladiomycetes</taxon>
        <taxon>Blastocladiales</taxon>
        <taxon>Blastocladiaceae</taxon>
        <taxon>Allomyces</taxon>
    </lineage>
</organism>
<evidence type="ECO:0000256" key="6">
    <source>
        <dbReference type="SAM" id="MobiDB-lite"/>
    </source>
</evidence>
<name>A0A0L0T143_ALLM3</name>